<dbReference type="AlphaFoldDB" id="A0A1M4EH97"/>
<evidence type="ECO:0000256" key="1">
    <source>
        <dbReference type="SAM" id="MobiDB-lite"/>
    </source>
</evidence>
<gene>
    <name evidence="2" type="ORF">BN4615_P7459</name>
</gene>
<evidence type="ECO:0000313" key="2">
    <source>
        <dbReference type="EMBL" id="SBO97943.1"/>
    </source>
</evidence>
<accession>A0A1M4EH97</accession>
<feature type="compositionally biased region" description="Basic and acidic residues" evidence="1">
    <location>
        <begin position="36"/>
        <end position="53"/>
    </location>
</feature>
<reference evidence="2" key="1">
    <citation type="submission" date="2016-04" db="EMBL/GenBank/DDBJ databases">
        <authorList>
            <person name="Evans L.H."/>
            <person name="Alamgir A."/>
            <person name="Owens N."/>
            <person name="Weber N.D."/>
            <person name="Virtaneva K."/>
            <person name="Barbian K."/>
            <person name="Babar A."/>
            <person name="Rosenke K."/>
        </authorList>
    </citation>
    <scope>NUCLEOTIDE SEQUENCE</scope>
    <source>
        <strain evidence="2">Nono1</strain>
    </source>
</reference>
<sequence length="59" mass="7076">MWRKRHSPPPPTGAHDAGVWVNPVRWARIVAELEEDERKGEARQDRRWDERRRGWFGGQ</sequence>
<name>A0A1M4EH97_9ACTN</name>
<proteinExistence type="predicted"/>
<organism evidence="2">
    <name type="scientific">Nonomuraea gerenzanensis</name>
    <dbReference type="NCBI Taxonomy" id="93944"/>
    <lineage>
        <taxon>Bacteria</taxon>
        <taxon>Bacillati</taxon>
        <taxon>Actinomycetota</taxon>
        <taxon>Actinomycetes</taxon>
        <taxon>Streptosporangiales</taxon>
        <taxon>Streptosporangiaceae</taxon>
        <taxon>Nonomuraea</taxon>
    </lineage>
</organism>
<protein>
    <submittedName>
        <fullName evidence="2">Uncharacterized protein</fullName>
    </submittedName>
</protein>
<dbReference type="EMBL" id="LT559118">
    <property type="protein sequence ID" value="SBO97943.1"/>
    <property type="molecule type" value="Genomic_DNA"/>
</dbReference>
<feature type="region of interest" description="Disordered" evidence="1">
    <location>
        <begin position="36"/>
        <end position="59"/>
    </location>
</feature>